<protein>
    <submittedName>
        <fullName evidence="1">Uncharacterized protein</fullName>
    </submittedName>
</protein>
<dbReference type="RefSeq" id="WP_048043176.1">
    <property type="nucleotide sequence ID" value="NZ_CP042908.1"/>
</dbReference>
<dbReference type="AlphaFoldDB" id="A0A6C0VII3"/>
<dbReference type="Proteomes" id="UP000467371">
    <property type="component" value="Chromosome"/>
</dbReference>
<reference evidence="1 2" key="1">
    <citation type="journal article" date="2020" name="Environ. Microbiol. Rep.">
        <title>Redox cycling of Fe(II) and Fe(III) in magnetite accelerates aceticlastic methanogenesis by Methanosarcina mazei.</title>
        <authorList>
            <person name="Wang H."/>
            <person name="Byrne J.M."/>
            <person name="Liu P."/>
            <person name="Liu J."/>
            <person name="Dong X."/>
            <person name="Lu Y."/>
        </authorList>
    </citation>
    <scope>NUCLEOTIDE SEQUENCE [LARGE SCALE GENOMIC DNA]</scope>
    <source>
        <strain evidence="2">zm-15</strain>
    </source>
</reference>
<proteinExistence type="predicted"/>
<dbReference type="EMBL" id="CP042908">
    <property type="protein sequence ID" value="QIB90978.1"/>
    <property type="molecule type" value="Genomic_DNA"/>
</dbReference>
<name>A0A6C0VII3_METMZ</name>
<sequence>MIFEKWAAVDYKIVDGEKKWFNDGTYYAECKCDICGKEFRKQLYRGLRTDVCSDQCAYVRDLKKQKEKRLQARITTCAVCGLGFVPSRSGAKYCSDRCRQAAYRQRKS</sequence>
<gene>
    <name evidence="1" type="ORF">FQU78_07860</name>
</gene>
<evidence type="ECO:0000313" key="2">
    <source>
        <dbReference type="Proteomes" id="UP000467371"/>
    </source>
</evidence>
<dbReference type="GeneID" id="44087042"/>
<evidence type="ECO:0000313" key="1">
    <source>
        <dbReference type="EMBL" id="QIB90978.1"/>
    </source>
</evidence>
<dbReference type="GeneID" id="24864561"/>
<accession>A0A6C0VII3</accession>
<organism evidence="1 2">
    <name type="scientific">Methanosarcina mazei</name>
    <name type="common">Methanosarcina frisia</name>
    <dbReference type="NCBI Taxonomy" id="2209"/>
    <lineage>
        <taxon>Archaea</taxon>
        <taxon>Methanobacteriati</taxon>
        <taxon>Methanobacteriota</taxon>
        <taxon>Stenosarchaea group</taxon>
        <taxon>Methanomicrobia</taxon>
        <taxon>Methanosarcinales</taxon>
        <taxon>Methanosarcinaceae</taxon>
        <taxon>Methanosarcina</taxon>
    </lineage>
</organism>